<dbReference type="InterPro" id="IPR050126">
    <property type="entry name" value="Ap4A_hydrolase"/>
</dbReference>
<dbReference type="InterPro" id="IPR004843">
    <property type="entry name" value="Calcineurin-like_PHP"/>
</dbReference>
<dbReference type="SUPFAM" id="SSF56300">
    <property type="entry name" value="Metallo-dependent phosphatases"/>
    <property type="match status" value="1"/>
</dbReference>
<reference evidence="3 4" key="1">
    <citation type="submission" date="2016-10" db="EMBL/GenBank/DDBJ databases">
        <authorList>
            <person name="de Groot N.N."/>
        </authorList>
    </citation>
    <scope>NUCLEOTIDE SEQUENCE [LARGE SCALE GENOMIC DNA]</scope>
    <source>
        <strain evidence="3 4">DSM 21741</strain>
    </source>
</reference>
<dbReference type="RefSeq" id="WP_091414267.1">
    <property type="nucleotide sequence ID" value="NZ_LT629749.1"/>
</dbReference>
<dbReference type="PANTHER" id="PTHR42850:SF4">
    <property type="entry name" value="ZINC-DEPENDENT ENDOPOLYPHOSPHATASE"/>
    <property type="match status" value="1"/>
</dbReference>
<dbReference type="Gene3D" id="3.60.21.10">
    <property type="match status" value="1"/>
</dbReference>
<evidence type="ECO:0000313" key="3">
    <source>
        <dbReference type="EMBL" id="SDT23082.1"/>
    </source>
</evidence>
<gene>
    <name evidence="3" type="ORF">SAMN04488543_3378</name>
</gene>
<dbReference type="STRING" id="546871.SAMN04488543_3378"/>
<dbReference type="Pfam" id="PF00149">
    <property type="entry name" value="Metallophos"/>
    <property type="match status" value="1"/>
</dbReference>
<proteinExistence type="predicted"/>
<dbReference type="GO" id="GO:0008803">
    <property type="term" value="F:bis(5'-nucleosyl)-tetraphosphatase (symmetrical) activity"/>
    <property type="evidence" value="ECO:0007669"/>
    <property type="project" value="TreeGrafter"/>
</dbReference>
<evidence type="ECO:0000259" key="2">
    <source>
        <dbReference type="Pfam" id="PF00149"/>
    </source>
</evidence>
<dbReference type="InterPro" id="IPR029052">
    <property type="entry name" value="Metallo-depent_PP-like"/>
</dbReference>
<organism evidence="3 4">
    <name type="scientific">Friedmanniella luteola</name>
    <dbReference type="NCBI Taxonomy" id="546871"/>
    <lineage>
        <taxon>Bacteria</taxon>
        <taxon>Bacillati</taxon>
        <taxon>Actinomycetota</taxon>
        <taxon>Actinomycetes</taxon>
        <taxon>Propionibacteriales</taxon>
        <taxon>Nocardioidaceae</taxon>
        <taxon>Friedmanniella</taxon>
    </lineage>
</organism>
<name>A0A1H1YP33_9ACTN</name>
<dbReference type="Proteomes" id="UP000199092">
    <property type="component" value="Chromosome I"/>
</dbReference>
<dbReference type="AlphaFoldDB" id="A0A1H1YP33"/>
<accession>A0A1H1YP33</accession>
<dbReference type="PANTHER" id="PTHR42850">
    <property type="entry name" value="METALLOPHOSPHOESTERASE"/>
    <property type="match status" value="1"/>
</dbReference>
<sequence>MSTVPASPGPESTVPGGGGPPGTGRVAVVGDLGGHLEELTAELVRLGADPVSGRLPDDLTVVQVGDLVHRGPDSEGVLALVDHLLRTQPGQWVQLVGNHEAQYLAEPLFDWPERLGAAGRATLRRWWSSGLMRVAAAVTTAEESYLVTHAGLTTGFWRDVLGGTEDVRDAGRLLNALAGEHEAELFRPGHMLTGRRPARAAGPVWAAAATELVPGWADRRLPFSQVHGHSSVYDWRQLRFRVPADLVRVTRLDEEAKHATTTLDGGRLVGVDPGHGREPVRPWRALELAGRLTG</sequence>
<protein>
    <submittedName>
        <fullName evidence="3">Calcineurin-like phosphoesterase</fullName>
    </submittedName>
</protein>
<feature type="domain" description="Calcineurin-like phosphoesterase" evidence="2">
    <location>
        <begin position="25"/>
        <end position="161"/>
    </location>
</feature>
<dbReference type="OrthoDB" id="9807890at2"/>
<dbReference type="GO" id="GO:0110154">
    <property type="term" value="P:RNA decapping"/>
    <property type="evidence" value="ECO:0007669"/>
    <property type="project" value="TreeGrafter"/>
</dbReference>
<evidence type="ECO:0000256" key="1">
    <source>
        <dbReference type="SAM" id="MobiDB-lite"/>
    </source>
</evidence>
<evidence type="ECO:0000313" key="4">
    <source>
        <dbReference type="Proteomes" id="UP000199092"/>
    </source>
</evidence>
<feature type="region of interest" description="Disordered" evidence="1">
    <location>
        <begin position="1"/>
        <end position="23"/>
    </location>
</feature>
<dbReference type="GO" id="GO:0016791">
    <property type="term" value="F:phosphatase activity"/>
    <property type="evidence" value="ECO:0007669"/>
    <property type="project" value="TreeGrafter"/>
</dbReference>
<dbReference type="EMBL" id="LT629749">
    <property type="protein sequence ID" value="SDT23082.1"/>
    <property type="molecule type" value="Genomic_DNA"/>
</dbReference>
<dbReference type="GO" id="GO:0005737">
    <property type="term" value="C:cytoplasm"/>
    <property type="evidence" value="ECO:0007669"/>
    <property type="project" value="TreeGrafter"/>
</dbReference>
<keyword evidence="4" id="KW-1185">Reference proteome</keyword>